<dbReference type="GO" id="GO:0072318">
    <property type="term" value="P:clathrin coat disassembly"/>
    <property type="evidence" value="ECO:0007669"/>
    <property type="project" value="TreeGrafter"/>
</dbReference>
<organism evidence="3 4">
    <name type="scientific">Ancylostoma ceylanicum</name>
    <dbReference type="NCBI Taxonomy" id="53326"/>
    <lineage>
        <taxon>Eukaryota</taxon>
        <taxon>Metazoa</taxon>
        <taxon>Ecdysozoa</taxon>
        <taxon>Nematoda</taxon>
        <taxon>Chromadorea</taxon>
        <taxon>Rhabditida</taxon>
        <taxon>Rhabditina</taxon>
        <taxon>Rhabditomorpha</taxon>
        <taxon>Strongyloidea</taxon>
        <taxon>Ancylostomatidae</taxon>
        <taxon>Ancylostomatinae</taxon>
        <taxon>Ancylostoma</taxon>
    </lineage>
</organism>
<feature type="region of interest" description="Disordered" evidence="1">
    <location>
        <begin position="129"/>
        <end position="198"/>
    </location>
</feature>
<evidence type="ECO:0000259" key="2">
    <source>
        <dbReference type="SMART" id="SM00271"/>
    </source>
</evidence>
<dbReference type="GO" id="GO:0030276">
    <property type="term" value="F:clathrin binding"/>
    <property type="evidence" value="ECO:0007669"/>
    <property type="project" value="TreeGrafter"/>
</dbReference>
<dbReference type="InterPro" id="IPR036869">
    <property type="entry name" value="J_dom_sf"/>
</dbReference>
<dbReference type="InterPro" id="IPR001623">
    <property type="entry name" value="DnaJ_domain"/>
</dbReference>
<proteinExistence type="predicted"/>
<dbReference type="GO" id="GO:0031982">
    <property type="term" value="C:vesicle"/>
    <property type="evidence" value="ECO:0007669"/>
    <property type="project" value="TreeGrafter"/>
</dbReference>
<dbReference type="EMBL" id="KE124838">
    <property type="protein sequence ID" value="EPB77358.1"/>
    <property type="molecule type" value="Genomic_DNA"/>
</dbReference>
<dbReference type="SUPFAM" id="SSF46565">
    <property type="entry name" value="Chaperone J-domain"/>
    <property type="match status" value="1"/>
</dbReference>
<feature type="compositionally biased region" description="Basic and acidic residues" evidence="1">
    <location>
        <begin position="149"/>
        <end position="162"/>
    </location>
</feature>
<feature type="compositionally biased region" description="Pro residues" evidence="1">
    <location>
        <begin position="254"/>
        <end position="272"/>
    </location>
</feature>
<keyword evidence="4" id="KW-1185">Reference proteome</keyword>
<dbReference type="SMART" id="SM00271">
    <property type="entry name" value="DnaJ"/>
    <property type="match status" value="1"/>
</dbReference>
<evidence type="ECO:0000313" key="4">
    <source>
        <dbReference type="Proteomes" id="UP000054495"/>
    </source>
</evidence>
<feature type="compositionally biased region" description="Low complexity" evidence="1">
    <location>
        <begin position="172"/>
        <end position="194"/>
    </location>
</feature>
<gene>
    <name evidence="3" type="ORF">ANCCEY_03511</name>
</gene>
<dbReference type="GO" id="GO:0072583">
    <property type="term" value="P:clathrin-dependent endocytosis"/>
    <property type="evidence" value="ECO:0007669"/>
    <property type="project" value="TreeGrafter"/>
</dbReference>
<name>A0A0D6M1L9_9BILA</name>
<dbReference type="FunFam" id="1.10.287.110:FF:000002">
    <property type="entry name" value="putative tyrosine-protein phosphatase auxilin isoform X2"/>
    <property type="match status" value="1"/>
</dbReference>
<accession>A0A0D6M1L9</accession>
<dbReference type="Gene3D" id="1.10.287.110">
    <property type="entry name" value="DnaJ domain"/>
    <property type="match status" value="1"/>
</dbReference>
<evidence type="ECO:0000256" key="1">
    <source>
        <dbReference type="SAM" id="MobiDB-lite"/>
    </source>
</evidence>
<dbReference type="GO" id="GO:0005737">
    <property type="term" value="C:cytoplasm"/>
    <property type="evidence" value="ECO:0007669"/>
    <property type="project" value="TreeGrafter"/>
</dbReference>
<sequence length="481" mass="52183">MSIIAVRRDSSQLTGNEPDCRCMLAGRHHGYQALGQKPHFLQRIALGLRVISQDDSLKADTSSQDNVLRAGSPDLLVLDFDEQKQIMDWYSMSSEASASAEAGRSDISSDVPASSTSDFFETLDWSQAQHANAAQPPPPPPPPHGPKPPPRDHHRAPTDRPTDPFAVLNTESTQSTQVSSPSSRSFSSRPPVRSGMDTAEAYERQAGIRVTHIADPDSEHYRFDCEKETPILSAFTPPCGQTSEFDLLDLGGTPAPPATEPGPAPAVAPAPLPTTTAPDPFSDLLKDSWSAPTGPNLHNTGDLLGEWSGSNTSASNSGSTTPKPARPNYSRTAFENLNINQGGKPKVSSDTFGDLLSSQGFTASSKNVNRTLGDMRRAEEIKEMDPVSIKIRDWVVGKERNIRALLGSLNDVLWEGAEKWQQPKMADLLTAAQVKRSYYKACLVVHPDKQVGQPHEKLARAIFTELNDAWNAFEQAGSQSL</sequence>
<dbReference type="CDD" id="cd06257">
    <property type="entry name" value="DnaJ"/>
    <property type="match status" value="1"/>
</dbReference>
<feature type="region of interest" description="Disordered" evidence="1">
    <location>
        <begin position="252"/>
        <end position="329"/>
    </location>
</feature>
<feature type="domain" description="J" evidence="2">
    <location>
        <begin position="400"/>
        <end position="478"/>
    </location>
</feature>
<evidence type="ECO:0000313" key="3">
    <source>
        <dbReference type="EMBL" id="EPB77358.1"/>
    </source>
</evidence>
<dbReference type="PANTHER" id="PTHR23172:SF19">
    <property type="entry name" value="J DOMAIN-CONTAINING PROTEIN"/>
    <property type="match status" value="1"/>
</dbReference>
<reference evidence="3 4" key="1">
    <citation type="submission" date="2013-05" db="EMBL/GenBank/DDBJ databases">
        <title>Draft genome of the parasitic nematode Anyclostoma ceylanicum.</title>
        <authorList>
            <person name="Mitreva M."/>
        </authorList>
    </citation>
    <scope>NUCLEOTIDE SEQUENCE [LARGE SCALE GENOMIC DNA]</scope>
</reference>
<feature type="compositionally biased region" description="Low complexity" evidence="1">
    <location>
        <begin position="308"/>
        <end position="321"/>
    </location>
</feature>
<dbReference type="AlphaFoldDB" id="A0A0D6M1L9"/>
<dbReference type="PANTHER" id="PTHR23172">
    <property type="entry name" value="AUXILIN/CYCLIN G-ASSOCIATED KINASE-RELATED"/>
    <property type="match status" value="1"/>
</dbReference>
<feature type="compositionally biased region" description="Pro residues" evidence="1">
    <location>
        <begin position="135"/>
        <end position="148"/>
    </location>
</feature>
<protein>
    <submittedName>
        <fullName evidence="3">DnaJ domain protein</fullName>
    </submittedName>
</protein>
<feature type="compositionally biased region" description="Polar residues" evidence="1">
    <location>
        <begin position="290"/>
        <end position="299"/>
    </location>
</feature>
<dbReference type="Proteomes" id="UP000054495">
    <property type="component" value="Unassembled WGS sequence"/>
</dbReference>